<dbReference type="Pfam" id="PF02704">
    <property type="entry name" value="GASA"/>
    <property type="match status" value="1"/>
</dbReference>
<organism evidence="3 4">
    <name type="scientific">Vigna unguiculata</name>
    <name type="common">Cowpea</name>
    <dbReference type="NCBI Taxonomy" id="3917"/>
    <lineage>
        <taxon>Eukaryota</taxon>
        <taxon>Viridiplantae</taxon>
        <taxon>Streptophyta</taxon>
        <taxon>Embryophyta</taxon>
        <taxon>Tracheophyta</taxon>
        <taxon>Spermatophyta</taxon>
        <taxon>Magnoliopsida</taxon>
        <taxon>eudicotyledons</taxon>
        <taxon>Gunneridae</taxon>
        <taxon>Pentapetalae</taxon>
        <taxon>rosids</taxon>
        <taxon>fabids</taxon>
        <taxon>Fabales</taxon>
        <taxon>Fabaceae</taxon>
        <taxon>Papilionoideae</taxon>
        <taxon>50 kb inversion clade</taxon>
        <taxon>NPAAA clade</taxon>
        <taxon>indigoferoid/millettioid clade</taxon>
        <taxon>Phaseoleae</taxon>
        <taxon>Vigna</taxon>
    </lineage>
</organism>
<keyword evidence="4" id="KW-1185">Reference proteome</keyword>
<keyword evidence="2" id="KW-0732">Signal</keyword>
<dbReference type="EMBL" id="CP039353">
    <property type="protein sequence ID" value="QCE07995.1"/>
    <property type="molecule type" value="Genomic_DNA"/>
</dbReference>
<accession>A0A4D6N799</accession>
<dbReference type="Proteomes" id="UP000501690">
    <property type="component" value="Linkage Group LG9"/>
</dbReference>
<comment type="similarity">
    <text evidence="1">Belongs to the GASA family.</text>
</comment>
<dbReference type="InterPro" id="IPR003854">
    <property type="entry name" value="GASA"/>
</dbReference>
<name>A0A4D6N799_VIGUN</name>
<evidence type="ECO:0000256" key="1">
    <source>
        <dbReference type="ARBA" id="ARBA00010582"/>
    </source>
</evidence>
<evidence type="ECO:0000313" key="3">
    <source>
        <dbReference type="EMBL" id="QCE07995.1"/>
    </source>
</evidence>
<dbReference type="PANTHER" id="PTHR23201:SF12">
    <property type="entry name" value="OS05G0432200 PROTEIN"/>
    <property type="match status" value="1"/>
</dbReference>
<sequence>MALTRNTVVMTILCFILIQELWIYSENKHMVANKIDCHGECINRCRRADRYRMCMRACNTCCERCNCVTSVTYGNTHFCPCYATITAQETSSVLKHLFDVSQMLCLEK</sequence>
<feature type="chain" id="PRO_5020026801" evidence="2">
    <location>
        <begin position="26"/>
        <end position="108"/>
    </location>
</feature>
<reference evidence="3 4" key="1">
    <citation type="submission" date="2019-04" db="EMBL/GenBank/DDBJ databases">
        <title>An improved genome assembly and genetic linkage map for asparagus bean, Vigna unguiculata ssp. sesquipedialis.</title>
        <authorList>
            <person name="Xia Q."/>
            <person name="Zhang R."/>
            <person name="Dong Y."/>
        </authorList>
    </citation>
    <scope>NUCLEOTIDE SEQUENCE [LARGE SCALE GENOMIC DNA]</scope>
    <source>
        <tissue evidence="3">Leaf</tissue>
    </source>
</reference>
<protein>
    <submittedName>
        <fullName evidence="3">Gibberellin regulated protein</fullName>
    </submittedName>
</protein>
<evidence type="ECO:0000256" key="2">
    <source>
        <dbReference type="SAM" id="SignalP"/>
    </source>
</evidence>
<gene>
    <name evidence="3" type="ORF">DEO72_LG9g3019</name>
</gene>
<feature type="signal peptide" evidence="2">
    <location>
        <begin position="1"/>
        <end position="25"/>
    </location>
</feature>
<proteinExistence type="inferred from homology"/>
<dbReference type="AlphaFoldDB" id="A0A4D6N799"/>
<dbReference type="PANTHER" id="PTHR23201">
    <property type="entry name" value="EXTENSIN, PROLINE-RICH PROTEIN"/>
    <property type="match status" value="1"/>
</dbReference>
<evidence type="ECO:0000313" key="4">
    <source>
        <dbReference type="Proteomes" id="UP000501690"/>
    </source>
</evidence>